<organism evidence="36 39">
    <name type="scientific">Biomphalaria glabrata</name>
    <name type="common">Bloodfluke planorb</name>
    <name type="synonym">Freshwater snail</name>
    <dbReference type="NCBI Taxonomy" id="6526"/>
    <lineage>
        <taxon>Eukaryota</taxon>
        <taxon>Metazoa</taxon>
        <taxon>Spiralia</taxon>
        <taxon>Lophotrochozoa</taxon>
        <taxon>Mollusca</taxon>
        <taxon>Gastropoda</taxon>
        <taxon>Heterobranchia</taxon>
        <taxon>Euthyneura</taxon>
        <taxon>Panpulmonata</taxon>
        <taxon>Hygrophila</taxon>
        <taxon>Lymnaeoidea</taxon>
        <taxon>Planorbidae</taxon>
        <taxon>Biomphalaria</taxon>
    </lineage>
</organism>
<evidence type="ECO:0000256" key="30">
    <source>
        <dbReference type="ARBA" id="ARBA00048990"/>
    </source>
</evidence>
<evidence type="ECO:0000256" key="12">
    <source>
        <dbReference type="ARBA" id="ARBA00022857"/>
    </source>
</evidence>
<evidence type="ECO:0000256" key="22">
    <source>
        <dbReference type="ARBA" id="ARBA00047574"/>
    </source>
</evidence>
<keyword evidence="14 33" id="KW-0560">Oxidoreductase</keyword>
<evidence type="ECO:0000313" key="39">
    <source>
        <dbReference type="RefSeq" id="XP_055864134.1"/>
    </source>
</evidence>
<evidence type="ECO:0000256" key="29">
    <source>
        <dbReference type="ARBA" id="ARBA00048989"/>
    </source>
</evidence>
<dbReference type="PANTHER" id="PTHR23023">
    <property type="entry name" value="DIMETHYLANILINE MONOOXYGENASE"/>
    <property type="match status" value="1"/>
</dbReference>
<comment type="function">
    <text evidence="19">Broad spectrum monooxygenase that catalyzes the oxygenation of a wide variety of nitrogen- and sulfur-containing compounds including xenobiotics. Catalyzes the S-oxygenation of hypotaurine to produce taurine, an organic osmolyte involved in cell volume regulation as well as a variety of cytoprotective and developmental processes. In vitro, catalyzes the N-oxygenation of trimethylamine (TMA) to produce trimethylamine N-oxide (TMAO) and could therefore participate to the detoxification of this compound that is generated by the action of gut microbiota from dietary precursors such as choline, choline containing compounds, betaine or L-carnitine.</text>
</comment>
<evidence type="ECO:0000256" key="34">
    <source>
        <dbReference type="RuleBase" id="RU361177"/>
    </source>
</evidence>
<dbReference type="AlphaFoldDB" id="A0A9W2YN35"/>
<dbReference type="InterPro" id="IPR050346">
    <property type="entry name" value="FMO-like"/>
</dbReference>
<dbReference type="Pfam" id="PF00743">
    <property type="entry name" value="FMO-like"/>
    <property type="match status" value="1"/>
</dbReference>
<dbReference type="EC" id="1.-.-.-" evidence="34"/>
<evidence type="ECO:0000256" key="6">
    <source>
        <dbReference type="ARBA" id="ARBA00022553"/>
    </source>
</evidence>
<evidence type="ECO:0000256" key="24">
    <source>
        <dbReference type="ARBA" id="ARBA00047864"/>
    </source>
</evidence>
<dbReference type="RefSeq" id="XP_055864133.1">
    <property type="nucleotide sequence ID" value="XM_056008158.1"/>
</dbReference>
<keyword evidence="17 33" id="KW-0472">Membrane</keyword>
<dbReference type="OMA" id="CTGYKND"/>
<dbReference type="PRINTS" id="PR00370">
    <property type="entry name" value="FMOXYGENASE"/>
</dbReference>
<comment type="similarity">
    <text evidence="4 33 34">Belongs to the FMO family.</text>
</comment>
<evidence type="ECO:0000256" key="4">
    <source>
        <dbReference type="ARBA" id="ARBA00009183"/>
    </source>
</evidence>
<dbReference type="GO" id="GO:0016174">
    <property type="term" value="F:NAD(P)H oxidase H2O2-forming activity"/>
    <property type="evidence" value="ECO:0007669"/>
    <property type="project" value="UniProtKB-EC"/>
</dbReference>
<dbReference type="InterPro" id="IPR000960">
    <property type="entry name" value="Flavin_mOase"/>
</dbReference>
<keyword evidence="9 33" id="KW-0256">Endoplasmic reticulum</keyword>
<dbReference type="GO" id="GO:0004499">
    <property type="term" value="F:N,N-dimethylaniline monooxygenase activity"/>
    <property type="evidence" value="ECO:0007669"/>
    <property type="project" value="UniProtKB-UniRule"/>
</dbReference>
<evidence type="ECO:0000256" key="14">
    <source>
        <dbReference type="ARBA" id="ARBA00023002"/>
    </source>
</evidence>
<comment type="catalytic activity">
    <reaction evidence="28">
        <text>octan-3-one + NADPH + O2 + H(+) = ethyl hexanoate + NADP(+) + H2O</text>
        <dbReference type="Rhea" id="RHEA:54856"/>
        <dbReference type="ChEBI" id="CHEBI:15377"/>
        <dbReference type="ChEBI" id="CHEBI:15378"/>
        <dbReference type="ChEBI" id="CHEBI:15379"/>
        <dbReference type="ChEBI" id="CHEBI:57783"/>
        <dbReference type="ChEBI" id="CHEBI:58349"/>
        <dbReference type="ChEBI" id="CHEBI:80946"/>
        <dbReference type="ChEBI" id="CHEBI:86055"/>
    </reaction>
    <physiologicalReaction direction="left-to-right" evidence="28">
        <dbReference type="Rhea" id="RHEA:54857"/>
    </physiologicalReaction>
</comment>
<evidence type="ECO:0000256" key="26">
    <source>
        <dbReference type="ARBA" id="ARBA00048041"/>
    </source>
</evidence>
<comment type="catalytic activity">
    <reaction evidence="22">
        <text>heptan-2-one + NADPH + O2 + H(+) = pentyl acetate + NADP(+) + H2O</text>
        <dbReference type="Rhea" id="RHEA:54836"/>
        <dbReference type="ChEBI" id="CHEBI:5672"/>
        <dbReference type="ChEBI" id="CHEBI:15377"/>
        <dbReference type="ChEBI" id="CHEBI:15378"/>
        <dbReference type="ChEBI" id="CHEBI:15379"/>
        <dbReference type="ChEBI" id="CHEBI:57783"/>
        <dbReference type="ChEBI" id="CHEBI:58349"/>
        <dbReference type="ChEBI" id="CHEBI:87362"/>
    </reaction>
    <physiologicalReaction direction="left-to-right" evidence="22">
        <dbReference type="Rhea" id="RHEA:54837"/>
    </physiologicalReaction>
</comment>
<accession>A0A9W2YN35</accession>
<comment type="catalytic activity">
    <reaction evidence="30">
        <text>heptan-4-one + NADPH + O2 + H(+) = propyl butanoate + NADP(+) + H2O</text>
        <dbReference type="Rhea" id="RHEA:54852"/>
        <dbReference type="ChEBI" id="CHEBI:15377"/>
        <dbReference type="ChEBI" id="CHEBI:15378"/>
        <dbReference type="ChEBI" id="CHEBI:15379"/>
        <dbReference type="ChEBI" id="CHEBI:57783"/>
        <dbReference type="ChEBI" id="CHEBI:58349"/>
        <dbReference type="ChEBI" id="CHEBI:89484"/>
        <dbReference type="ChEBI" id="CHEBI:89719"/>
    </reaction>
    <physiologicalReaction direction="left-to-right" evidence="30">
        <dbReference type="Rhea" id="RHEA:54853"/>
    </physiologicalReaction>
</comment>
<evidence type="ECO:0000256" key="21">
    <source>
        <dbReference type="ARBA" id="ARBA00047426"/>
    </source>
</evidence>
<dbReference type="GO" id="GO:0050661">
    <property type="term" value="F:NADP binding"/>
    <property type="evidence" value="ECO:0007669"/>
    <property type="project" value="InterPro"/>
</dbReference>
<dbReference type="Proteomes" id="UP001165740">
    <property type="component" value="Chromosome 13"/>
</dbReference>
<keyword evidence="6" id="KW-0597">Phosphoprotein</keyword>
<evidence type="ECO:0000256" key="13">
    <source>
        <dbReference type="ARBA" id="ARBA00022989"/>
    </source>
</evidence>
<keyword evidence="15 33" id="KW-0503">Monooxygenase</keyword>
<dbReference type="InterPro" id="IPR020946">
    <property type="entry name" value="Flavin_mOase-like"/>
</dbReference>
<feature type="transmembrane region" description="Helical" evidence="35">
    <location>
        <begin position="517"/>
        <end position="534"/>
    </location>
</feature>
<keyword evidence="13 35" id="KW-1133">Transmembrane helix</keyword>
<evidence type="ECO:0000256" key="31">
    <source>
        <dbReference type="ARBA" id="ARBA00049443"/>
    </source>
</evidence>
<keyword evidence="10 33" id="KW-0274">FAD</keyword>
<dbReference type="GO" id="GO:0050660">
    <property type="term" value="F:flavin adenine dinucleotide binding"/>
    <property type="evidence" value="ECO:0007669"/>
    <property type="project" value="InterPro"/>
</dbReference>
<evidence type="ECO:0000256" key="19">
    <source>
        <dbReference type="ARBA" id="ARBA00045957"/>
    </source>
</evidence>
<evidence type="ECO:0000256" key="33">
    <source>
        <dbReference type="PIRNR" id="PIRNR000332"/>
    </source>
</evidence>
<comment type="catalytic activity">
    <reaction evidence="29">
        <text>(2E)-geranial + NADPH + O2 + H(+) = (1E)-2,6-dimethylhepta-1,5-dien-1-yl formate + NADP(+) + H2O</text>
        <dbReference type="Rhea" id="RHEA:54860"/>
        <dbReference type="ChEBI" id="CHEBI:15377"/>
        <dbReference type="ChEBI" id="CHEBI:15378"/>
        <dbReference type="ChEBI" id="CHEBI:15379"/>
        <dbReference type="ChEBI" id="CHEBI:16980"/>
        <dbReference type="ChEBI" id="CHEBI:57783"/>
        <dbReference type="ChEBI" id="CHEBI:58349"/>
        <dbReference type="ChEBI" id="CHEBI:138375"/>
    </reaction>
    <physiologicalReaction direction="left-to-right" evidence="29">
        <dbReference type="Rhea" id="RHEA:54861"/>
    </physiologicalReaction>
</comment>
<evidence type="ECO:0000256" key="8">
    <source>
        <dbReference type="ARBA" id="ARBA00022692"/>
    </source>
</evidence>
<evidence type="ECO:0000256" key="28">
    <source>
        <dbReference type="ARBA" id="ARBA00048459"/>
    </source>
</evidence>
<dbReference type="RefSeq" id="XP_055864132.1">
    <property type="nucleotide sequence ID" value="XM_056008157.1"/>
</dbReference>
<comment type="catalytic activity">
    <reaction evidence="20">
        <text>hypotaurine + NADH + O2 + H(+) = taurine + NAD(+) + H2O</text>
        <dbReference type="Rhea" id="RHEA:74111"/>
        <dbReference type="ChEBI" id="CHEBI:15377"/>
        <dbReference type="ChEBI" id="CHEBI:15378"/>
        <dbReference type="ChEBI" id="CHEBI:15379"/>
        <dbReference type="ChEBI" id="CHEBI:57540"/>
        <dbReference type="ChEBI" id="CHEBI:57853"/>
        <dbReference type="ChEBI" id="CHEBI:57945"/>
        <dbReference type="ChEBI" id="CHEBI:507393"/>
        <dbReference type="EC" id="1.14.13.8"/>
    </reaction>
    <physiologicalReaction direction="left-to-right" evidence="20">
        <dbReference type="Rhea" id="RHEA:74112"/>
    </physiologicalReaction>
</comment>
<comment type="subcellular location">
    <subcellularLocation>
        <location evidence="2">Endoplasmic reticulum membrane</location>
        <topology evidence="2">Single-pass membrane protein</topology>
    </subcellularLocation>
    <subcellularLocation>
        <location evidence="3">Microsome membrane</location>
    </subcellularLocation>
</comment>
<evidence type="ECO:0000256" key="16">
    <source>
        <dbReference type="ARBA" id="ARBA00023098"/>
    </source>
</evidence>
<evidence type="ECO:0000256" key="23">
    <source>
        <dbReference type="ARBA" id="ARBA00047855"/>
    </source>
</evidence>
<dbReference type="InterPro" id="IPR036188">
    <property type="entry name" value="FAD/NAD-bd_sf"/>
</dbReference>
<dbReference type="GO" id="GO:0034899">
    <property type="term" value="F:trimethylamine monooxygenase activity"/>
    <property type="evidence" value="ECO:0007669"/>
    <property type="project" value="UniProtKB-EC"/>
</dbReference>
<evidence type="ECO:0000256" key="18">
    <source>
        <dbReference type="ARBA" id="ARBA00045722"/>
    </source>
</evidence>
<evidence type="ECO:0000256" key="32">
    <source>
        <dbReference type="ARBA" id="ARBA00049475"/>
    </source>
</evidence>
<sequence>MAGRVAVIGAGSSGVTAVKCLLEAGFSDVVCYERRDVIGGLWYYKETAAEWKDESCVNRATVINTSKEFMAFSDYPMPDYYPNFCHNADVEDYFQDYCRHFGVDKYIKFNSEVMYLKKHSSYQSTGKWEIRIKDHKTGKEFLEVFDFVIVANGHHGTPNLPTFPGLESFQGVTMHSKDFKDVRSVKSSRAVVVGIGNSGGDIAVELSKYTKVFLSTRRGAWILNRLEANGLPWDFYYHSRLLRILLRLLPRSYMNSKRKAILNQKFNHDLYHLTPLHEPDATHPTVNDELPNRIAAGMVKVKPNIKSFSTKGVTFEDGTYEDDIDLVVFATGYNVEYPFIDKDVVQVRQNKVELFQYMWLPELPKQTIAFLAVCQPLGAMFPIAEMQSRLAARVFKGEVKLPPPASMKKDICAKEKAMRRRYIDTQRHTIQVDWLPYMDELATVVGCKPNLLKLLVTDPRLFWRVLTGPGVPYQFRLHGPNPWPGARQAIFTVIDRIEKPFNTRPLPTKKTSKTKRIVLLSLGVAVVGAALLYVKERNIELWKDWNIGVFT</sequence>
<dbReference type="PIRSF" id="PIRSF000332">
    <property type="entry name" value="FMO"/>
    <property type="match status" value="1"/>
</dbReference>
<comment type="function">
    <text evidence="18">Acts as a Baeyer-Villiger monooxygenase on a broad range of substrates. Catalyzes the insertion of an oxygen atom into a carbon-carbon bond adjacent to a carbonyl, which converts ketones to esters. Active on diverse carbonyl compounds, whereas soft nucleophiles are mostly non- or poorly reactive. In contrast with other forms of FMO it is non- or poorly active on 'classical' substrates such as drugs, pesticides, and dietary components containing soft nucleophilic heteroatoms. Able to oxidize drug molecules bearing a carbonyl group on an aliphatic chain, such as nabumetone and pentoxifylline. Also, in the absence of substrates, shows slow but yet significant NADPH oxidase activity. Acts as a positive modulator of cholesterol biosynthesis as well as glucose homeostasis, promoting metabolic aging via pleiotropic effects.</text>
</comment>
<keyword evidence="11" id="KW-0492">Microsome</keyword>
<comment type="catalytic activity">
    <reaction evidence="27">
        <text>trimethylamine + NADPH + O2 = trimethylamine N-oxide + NADP(+) + H2O</text>
        <dbReference type="Rhea" id="RHEA:31979"/>
        <dbReference type="ChEBI" id="CHEBI:15377"/>
        <dbReference type="ChEBI" id="CHEBI:15379"/>
        <dbReference type="ChEBI" id="CHEBI:15724"/>
        <dbReference type="ChEBI" id="CHEBI:57783"/>
        <dbReference type="ChEBI" id="CHEBI:58349"/>
        <dbReference type="ChEBI" id="CHEBI:58389"/>
        <dbReference type="EC" id="1.14.13.148"/>
    </reaction>
    <physiologicalReaction direction="left-to-right" evidence="27">
        <dbReference type="Rhea" id="RHEA:31980"/>
    </physiologicalReaction>
</comment>
<evidence type="ECO:0000313" key="37">
    <source>
        <dbReference type="RefSeq" id="XP_055864132.1"/>
    </source>
</evidence>
<comment type="catalytic activity">
    <reaction evidence="32">
        <text>octan-3-one + NADPH + O2 + H(+) = pentyl propanoate + NADP(+) + H2O</text>
        <dbReference type="Rhea" id="RHEA:54840"/>
        <dbReference type="ChEBI" id="CHEBI:15377"/>
        <dbReference type="ChEBI" id="CHEBI:15378"/>
        <dbReference type="ChEBI" id="CHEBI:15379"/>
        <dbReference type="ChEBI" id="CHEBI:57783"/>
        <dbReference type="ChEBI" id="CHEBI:58349"/>
        <dbReference type="ChEBI" id="CHEBI:80946"/>
        <dbReference type="ChEBI" id="CHEBI:87373"/>
    </reaction>
    <physiologicalReaction direction="left-to-right" evidence="32">
        <dbReference type="Rhea" id="RHEA:54841"/>
    </physiologicalReaction>
</comment>
<evidence type="ECO:0000256" key="20">
    <source>
        <dbReference type="ARBA" id="ARBA00047338"/>
    </source>
</evidence>
<proteinExistence type="inferred from homology"/>
<dbReference type="PRINTS" id="PR01125">
    <property type="entry name" value="FMOXYGENASE5"/>
</dbReference>
<dbReference type="RefSeq" id="XP_055864134.1">
    <property type="nucleotide sequence ID" value="XM_056008159.1"/>
</dbReference>
<comment type="catalytic activity">
    <reaction evidence="25">
        <text>hexan-3-one + NADPH + O2 + H(+) = ethyl butanoate + NADP(+) + H2O</text>
        <dbReference type="Rhea" id="RHEA:54844"/>
        <dbReference type="ChEBI" id="CHEBI:15377"/>
        <dbReference type="ChEBI" id="CHEBI:15378"/>
        <dbReference type="ChEBI" id="CHEBI:15379"/>
        <dbReference type="ChEBI" id="CHEBI:57783"/>
        <dbReference type="ChEBI" id="CHEBI:58349"/>
        <dbReference type="ChEBI" id="CHEBI:88764"/>
        <dbReference type="ChEBI" id="CHEBI:89891"/>
    </reaction>
    <physiologicalReaction direction="left-to-right" evidence="25">
        <dbReference type="Rhea" id="RHEA:54845"/>
    </physiologicalReaction>
</comment>
<protein>
    <recommendedName>
        <fullName evidence="34">Flavin-containing monooxygenase</fullName>
        <ecNumber evidence="34">1.-.-.-</ecNumber>
    </recommendedName>
</protein>
<dbReference type="InterPro" id="IPR002257">
    <property type="entry name" value="Flavin_mOase_5"/>
</dbReference>
<evidence type="ECO:0000313" key="36">
    <source>
        <dbReference type="Proteomes" id="UP001165740"/>
    </source>
</evidence>
<dbReference type="GO" id="GO:0006629">
    <property type="term" value="P:lipid metabolic process"/>
    <property type="evidence" value="ECO:0007669"/>
    <property type="project" value="UniProtKB-KW"/>
</dbReference>
<evidence type="ECO:0000256" key="7">
    <source>
        <dbReference type="ARBA" id="ARBA00022630"/>
    </source>
</evidence>
<dbReference type="FunFam" id="3.50.50.60:FF:000159">
    <property type="entry name" value="Dimethylaniline monooxygenase [N-oxide-forming]"/>
    <property type="match status" value="1"/>
</dbReference>
<keyword evidence="36" id="KW-1185">Reference proteome</keyword>
<evidence type="ECO:0000256" key="3">
    <source>
        <dbReference type="ARBA" id="ARBA00004524"/>
    </source>
</evidence>
<keyword evidence="7 33" id="KW-0285">Flavoprotein</keyword>
<evidence type="ECO:0000256" key="27">
    <source>
        <dbReference type="ARBA" id="ARBA00048088"/>
    </source>
</evidence>
<comment type="catalytic activity">
    <reaction evidence="24">
        <text>NADPH + O2 + H(+) = H2O2 + NADP(+)</text>
        <dbReference type="Rhea" id="RHEA:11260"/>
        <dbReference type="ChEBI" id="CHEBI:15378"/>
        <dbReference type="ChEBI" id="CHEBI:15379"/>
        <dbReference type="ChEBI" id="CHEBI:16240"/>
        <dbReference type="ChEBI" id="CHEBI:57783"/>
        <dbReference type="ChEBI" id="CHEBI:58349"/>
        <dbReference type="EC" id="1.6.3.1"/>
    </reaction>
    <physiologicalReaction direction="left-to-right" evidence="24">
        <dbReference type="Rhea" id="RHEA:11261"/>
    </physiologicalReaction>
</comment>
<dbReference type="GeneID" id="106065634"/>
<comment type="cofactor">
    <cofactor evidence="1 33 34">
        <name>FAD</name>
        <dbReference type="ChEBI" id="CHEBI:57692"/>
    </cofactor>
</comment>
<comment type="catalytic activity">
    <reaction evidence="23">
        <text>sulcatone + NADPH + O2 + H(+) = 4-methylpent-3-en-1-yl acetate + NADP(+) + H2O</text>
        <dbReference type="Rhea" id="RHEA:54864"/>
        <dbReference type="ChEBI" id="CHEBI:15377"/>
        <dbReference type="ChEBI" id="CHEBI:15378"/>
        <dbReference type="ChEBI" id="CHEBI:15379"/>
        <dbReference type="ChEBI" id="CHEBI:16310"/>
        <dbReference type="ChEBI" id="CHEBI:57783"/>
        <dbReference type="ChEBI" id="CHEBI:58349"/>
        <dbReference type="ChEBI" id="CHEBI:138373"/>
    </reaction>
    <physiologicalReaction direction="left-to-right" evidence="23">
        <dbReference type="Rhea" id="RHEA:54865"/>
    </physiologicalReaction>
</comment>
<gene>
    <name evidence="37 38 39" type="primary">LOC106065634</name>
</gene>
<evidence type="ECO:0000256" key="35">
    <source>
        <dbReference type="SAM" id="Phobius"/>
    </source>
</evidence>
<dbReference type="OrthoDB" id="6067346at2759"/>
<evidence type="ECO:0000256" key="10">
    <source>
        <dbReference type="ARBA" id="ARBA00022827"/>
    </source>
</evidence>
<evidence type="ECO:0000256" key="2">
    <source>
        <dbReference type="ARBA" id="ARBA00004389"/>
    </source>
</evidence>
<dbReference type="SUPFAM" id="SSF51905">
    <property type="entry name" value="FAD/NAD(P)-binding domain"/>
    <property type="match status" value="2"/>
</dbReference>
<keyword evidence="8 35" id="KW-0812">Transmembrane</keyword>
<dbReference type="Gene3D" id="3.50.50.60">
    <property type="entry name" value="FAD/NAD(P)-binding domain"/>
    <property type="match status" value="2"/>
</dbReference>
<reference evidence="37 38" key="1">
    <citation type="submission" date="2025-04" db="UniProtKB">
        <authorList>
            <consortium name="RefSeq"/>
        </authorList>
    </citation>
    <scope>IDENTIFICATION</scope>
</reference>
<evidence type="ECO:0000256" key="5">
    <source>
        <dbReference type="ARBA" id="ARBA00022481"/>
    </source>
</evidence>
<dbReference type="GO" id="GO:0005789">
    <property type="term" value="C:endoplasmic reticulum membrane"/>
    <property type="evidence" value="ECO:0007669"/>
    <property type="project" value="UniProtKB-SubCell"/>
</dbReference>
<name>A0A9W2YN35_BIOGL</name>
<comment type="catalytic activity">
    <reaction evidence="31">
        <text>N,N-dimethylaniline + NADPH + O2 + H(+) = N,N-dimethylaniline N-oxide + NADP(+) + H2O</text>
        <dbReference type="Rhea" id="RHEA:24468"/>
        <dbReference type="ChEBI" id="CHEBI:15377"/>
        <dbReference type="ChEBI" id="CHEBI:15378"/>
        <dbReference type="ChEBI" id="CHEBI:15379"/>
        <dbReference type="ChEBI" id="CHEBI:16269"/>
        <dbReference type="ChEBI" id="CHEBI:17735"/>
        <dbReference type="ChEBI" id="CHEBI:57783"/>
        <dbReference type="ChEBI" id="CHEBI:58349"/>
        <dbReference type="EC" id="1.14.13.8"/>
    </reaction>
    <physiologicalReaction direction="left-to-right" evidence="31">
        <dbReference type="Rhea" id="RHEA:24469"/>
    </physiologicalReaction>
</comment>
<comment type="catalytic activity">
    <reaction evidence="21">
        <text>hexan-3-one + NADPH + O2 + H(+) = propyl propanoate + NADP(+) + H2O</text>
        <dbReference type="Rhea" id="RHEA:54848"/>
        <dbReference type="ChEBI" id="CHEBI:15377"/>
        <dbReference type="ChEBI" id="CHEBI:15378"/>
        <dbReference type="ChEBI" id="CHEBI:15379"/>
        <dbReference type="ChEBI" id="CHEBI:57783"/>
        <dbReference type="ChEBI" id="CHEBI:58349"/>
        <dbReference type="ChEBI" id="CHEBI:89828"/>
        <dbReference type="ChEBI" id="CHEBI:89891"/>
    </reaction>
    <physiologicalReaction direction="left-to-right" evidence="21">
        <dbReference type="Rhea" id="RHEA:54849"/>
    </physiologicalReaction>
</comment>
<evidence type="ECO:0000256" key="11">
    <source>
        <dbReference type="ARBA" id="ARBA00022848"/>
    </source>
</evidence>
<evidence type="ECO:0000313" key="38">
    <source>
        <dbReference type="RefSeq" id="XP_055864133.1"/>
    </source>
</evidence>
<evidence type="ECO:0000256" key="1">
    <source>
        <dbReference type="ARBA" id="ARBA00001974"/>
    </source>
</evidence>
<keyword evidence="16" id="KW-0443">Lipid metabolism</keyword>
<evidence type="ECO:0000256" key="15">
    <source>
        <dbReference type="ARBA" id="ARBA00023033"/>
    </source>
</evidence>
<evidence type="ECO:0000256" key="25">
    <source>
        <dbReference type="ARBA" id="ARBA00047977"/>
    </source>
</evidence>
<keyword evidence="12 33" id="KW-0521">NADP</keyword>
<keyword evidence="5" id="KW-0488">Methylation</keyword>
<comment type="catalytic activity">
    <reaction evidence="26">
        <text>hypotaurine + NADPH + O2 + H(+) = taurine + NADP(+) + H2O</text>
        <dbReference type="Rhea" id="RHEA:69819"/>
        <dbReference type="ChEBI" id="CHEBI:15377"/>
        <dbReference type="ChEBI" id="CHEBI:15378"/>
        <dbReference type="ChEBI" id="CHEBI:15379"/>
        <dbReference type="ChEBI" id="CHEBI:57783"/>
        <dbReference type="ChEBI" id="CHEBI:57853"/>
        <dbReference type="ChEBI" id="CHEBI:58349"/>
        <dbReference type="ChEBI" id="CHEBI:507393"/>
        <dbReference type="EC" id="1.14.13.8"/>
    </reaction>
    <physiologicalReaction direction="left-to-right" evidence="26">
        <dbReference type="Rhea" id="RHEA:69820"/>
    </physiologicalReaction>
</comment>
<evidence type="ECO:0000256" key="17">
    <source>
        <dbReference type="ARBA" id="ARBA00023136"/>
    </source>
</evidence>
<evidence type="ECO:0000256" key="9">
    <source>
        <dbReference type="ARBA" id="ARBA00022824"/>
    </source>
</evidence>